<protein>
    <submittedName>
        <fullName evidence="2">Uncharacterized protein</fullName>
    </submittedName>
</protein>
<keyword evidence="1" id="KW-1133">Transmembrane helix</keyword>
<feature type="transmembrane region" description="Helical" evidence="1">
    <location>
        <begin position="103"/>
        <end position="125"/>
    </location>
</feature>
<feature type="transmembrane region" description="Helical" evidence="1">
    <location>
        <begin position="70"/>
        <end position="91"/>
    </location>
</feature>
<dbReference type="OMA" id="PETIDQN"/>
<dbReference type="InParanoid" id="D8LET4"/>
<feature type="transmembrane region" description="Helical" evidence="1">
    <location>
        <begin position="27"/>
        <end position="50"/>
    </location>
</feature>
<keyword evidence="1" id="KW-0472">Membrane</keyword>
<accession>D8LET4</accession>
<sequence>MSSGYGDNRLLGLDPFGRYTKEMSVTAGMLCLFGFINLVPGVYDLCLSTIDGQDWSGNSDVFPPVVRHLAALIQITFSIVSMAVGFQYLVCGGACSHWTMISLFCSFFSLFTFAVSVAYTGFLSAKESFDFIPSEYGASTSENRSVASMIAIAYVAYAINNFFALVHLNYKMFMYQSDQWVGFNRGFYKTALMFVGLLTLLAGTVQLALGAYVFDKVDEDRLSSPLGAIFLSGPLLVTYSRLAIAFGAFQLVLGCYIMVRATQKPSSGSGENAKGLQAFQFAAWFVLVLSICIQVLSQVTMSSTSTNIVDRYAGFAAQAVAYVVGLGLFPMYLDAMYYTTPETIDQNDFCGDVSAWSKGKGDIEERKVESASVEAQAVAAPNA</sequence>
<dbReference type="Proteomes" id="UP000002630">
    <property type="component" value="Linkage Group LG11"/>
</dbReference>
<reference evidence="2 3" key="1">
    <citation type="journal article" date="2010" name="Nature">
        <title>The Ectocarpus genome and the independent evolution of multicellularity in brown algae.</title>
        <authorList>
            <person name="Cock J.M."/>
            <person name="Sterck L."/>
            <person name="Rouze P."/>
            <person name="Scornet D."/>
            <person name="Allen A.E."/>
            <person name="Amoutzias G."/>
            <person name="Anthouard V."/>
            <person name="Artiguenave F."/>
            <person name="Aury J.M."/>
            <person name="Badger J.H."/>
            <person name="Beszteri B."/>
            <person name="Billiau K."/>
            <person name="Bonnet E."/>
            <person name="Bothwell J.H."/>
            <person name="Bowler C."/>
            <person name="Boyen C."/>
            <person name="Brownlee C."/>
            <person name="Carrano C.J."/>
            <person name="Charrier B."/>
            <person name="Cho G.Y."/>
            <person name="Coelho S.M."/>
            <person name="Collen J."/>
            <person name="Corre E."/>
            <person name="Da Silva C."/>
            <person name="Delage L."/>
            <person name="Delaroque N."/>
            <person name="Dittami S.M."/>
            <person name="Doulbeau S."/>
            <person name="Elias M."/>
            <person name="Farnham G."/>
            <person name="Gachon C.M."/>
            <person name="Gschloessl B."/>
            <person name="Heesch S."/>
            <person name="Jabbari K."/>
            <person name="Jubin C."/>
            <person name="Kawai H."/>
            <person name="Kimura K."/>
            <person name="Kloareg B."/>
            <person name="Kupper F.C."/>
            <person name="Lang D."/>
            <person name="Le Bail A."/>
            <person name="Leblanc C."/>
            <person name="Lerouge P."/>
            <person name="Lohr M."/>
            <person name="Lopez P.J."/>
            <person name="Martens C."/>
            <person name="Maumus F."/>
            <person name="Michel G."/>
            <person name="Miranda-Saavedra D."/>
            <person name="Morales J."/>
            <person name="Moreau H."/>
            <person name="Motomura T."/>
            <person name="Nagasato C."/>
            <person name="Napoli C.A."/>
            <person name="Nelson D.R."/>
            <person name="Nyvall-Collen P."/>
            <person name="Peters A.F."/>
            <person name="Pommier C."/>
            <person name="Potin P."/>
            <person name="Poulain J."/>
            <person name="Quesneville H."/>
            <person name="Read B."/>
            <person name="Rensing S.A."/>
            <person name="Ritter A."/>
            <person name="Rousvoal S."/>
            <person name="Samanta M."/>
            <person name="Samson G."/>
            <person name="Schroeder D.C."/>
            <person name="Segurens B."/>
            <person name="Strittmatter M."/>
            <person name="Tonon T."/>
            <person name="Tregear J.W."/>
            <person name="Valentin K."/>
            <person name="von Dassow P."/>
            <person name="Yamagishi T."/>
            <person name="Van de Peer Y."/>
            <person name="Wincker P."/>
        </authorList>
    </citation>
    <scope>NUCLEOTIDE SEQUENCE [LARGE SCALE GENOMIC DNA]</scope>
    <source>
        <strain evidence="3">Ec32 / CCAP1310/4</strain>
    </source>
</reference>
<evidence type="ECO:0000256" key="1">
    <source>
        <dbReference type="SAM" id="Phobius"/>
    </source>
</evidence>
<dbReference type="AlphaFoldDB" id="D8LET4"/>
<evidence type="ECO:0000313" key="3">
    <source>
        <dbReference type="Proteomes" id="UP000002630"/>
    </source>
</evidence>
<dbReference type="EMBL" id="FN649736">
    <property type="protein sequence ID" value="CBN79754.1"/>
    <property type="molecule type" value="Genomic_DNA"/>
</dbReference>
<gene>
    <name evidence="2" type="ORF">Esi_0014_0047</name>
</gene>
<dbReference type="eggNOG" id="ENOG502S7X1">
    <property type="taxonomic scope" value="Eukaryota"/>
</dbReference>
<keyword evidence="3" id="KW-1185">Reference proteome</keyword>
<organism evidence="2 3">
    <name type="scientific">Ectocarpus siliculosus</name>
    <name type="common">Brown alga</name>
    <name type="synonym">Conferva siliculosa</name>
    <dbReference type="NCBI Taxonomy" id="2880"/>
    <lineage>
        <taxon>Eukaryota</taxon>
        <taxon>Sar</taxon>
        <taxon>Stramenopiles</taxon>
        <taxon>Ochrophyta</taxon>
        <taxon>PX clade</taxon>
        <taxon>Phaeophyceae</taxon>
        <taxon>Ectocarpales</taxon>
        <taxon>Ectocarpaceae</taxon>
        <taxon>Ectocarpus</taxon>
    </lineage>
</organism>
<name>D8LET4_ECTSI</name>
<feature type="transmembrane region" description="Helical" evidence="1">
    <location>
        <begin position="226"/>
        <end position="259"/>
    </location>
</feature>
<evidence type="ECO:0000313" key="2">
    <source>
        <dbReference type="EMBL" id="CBN79754.1"/>
    </source>
</evidence>
<keyword evidence="1" id="KW-0812">Transmembrane</keyword>
<feature type="transmembrane region" description="Helical" evidence="1">
    <location>
        <begin position="145"/>
        <end position="170"/>
    </location>
</feature>
<dbReference type="OrthoDB" id="10290921at2759"/>
<dbReference type="EMBL" id="FN648000">
    <property type="protein sequence ID" value="CBN79754.1"/>
    <property type="molecule type" value="Genomic_DNA"/>
</dbReference>
<feature type="transmembrane region" description="Helical" evidence="1">
    <location>
        <begin position="191"/>
        <end position="214"/>
    </location>
</feature>
<feature type="transmembrane region" description="Helical" evidence="1">
    <location>
        <begin position="312"/>
        <end position="333"/>
    </location>
</feature>
<feature type="transmembrane region" description="Helical" evidence="1">
    <location>
        <begin position="279"/>
        <end position="300"/>
    </location>
</feature>
<proteinExistence type="predicted"/>